<dbReference type="PANTHER" id="PTHR30093">
    <property type="entry name" value="GENERAL SECRETION PATHWAY PROTEIN G"/>
    <property type="match status" value="1"/>
</dbReference>
<gene>
    <name evidence="5" type="ORF">AFK20_11305</name>
</gene>
<dbReference type="InterPro" id="IPR012902">
    <property type="entry name" value="N_methyl_site"/>
</dbReference>
<feature type="transmembrane region" description="Helical" evidence="4">
    <location>
        <begin position="6"/>
        <end position="27"/>
    </location>
</feature>
<dbReference type="Proteomes" id="UP000053900">
    <property type="component" value="Unassembled WGS sequence"/>
</dbReference>
<dbReference type="InterPro" id="IPR045584">
    <property type="entry name" value="Pilin-like"/>
</dbReference>
<dbReference type="EMBL" id="LGSW01000014">
    <property type="protein sequence ID" value="KND18862.1"/>
    <property type="molecule type" value="Genomic_DNA"/>
</dbReference>
<dbReference type="Gene3D" id="3.30.700.10">
    <property type="entry name" value="Glycoprotein, Type 4 Pilin"/>
    <property type="match status" value="1"/>
</dbReference>
<keyword evidence="6" id="KW-1185">Reference proteome</keyword>
<keyword evidence="3" id="KW-0281">Fimbrium</keyword>
<organism evidence="5 6">
    <name type="scientific">Enhydrobacter aerosaccus</name>
    <dbReference type="NCBI Taxonomy" id="225324"/>
    <lineage>
        <taxon>Bacteria</taxon>
        <taxon>Pseudomonadati</taxon>
        <taxon>Pseudomonadota</taxon>
        <taxon>Alphaproteobacteria</taxon>
        <taxon>Hyphomicrobiales</taxon>
        <taxon>Enhydrobacter</taxon>
    </lineage>
</organism>
<protein>
    <submittedName>
        <fullName evidence="5">Pilus assembly protein</fullName>
    </submittedName>
</protein>
<evidence type="ECO:0000313" key="6">
    <source>
        <dbReference type="Proteomes" id="UP000053900"/>
    </source>
</evidence>
<dbReference type="InterPro" id="IPR001082">
    <property type="entry name" value="Pilin"/>
</dbReference>
<keyword evidence="2" id="KW-0488">Methylation</keyword>
<sequence length="164" mass="17697">MNAQKGFTLIELMIVIAIIGILAAIAIPQYQNYIARSQFSESQVLLSGVKTAAQEKIDQGKTFDASTGASTASTNALGVQLEGKYGLIGSNKTTATAPAWNGTDDTYPVSYYFNDTVNKNLRDKKVIMTYTQASGKWECTTDVPQQYANNCAAIATTPPPKEEK</sequence>
<dbReference type="Pfam" id="PF00114">
    <property type="entry name" value="Pilin"/>
    <property type="match status" value="1"/>
</dbReference>
<proteinExistence type="inferred from homology"/>
<accession>A0ABR5IJB8</accession>
<evidence type="ECO:0000256" key="2">
    <source>
        <dbReference type="ARBA" id="ARBA00022481"/>
    </source>
</evidence>
<dbReference type="NCBIfam" id="TIGR02532">
    <property type="entry name" value="IV_pilin_GFxxxE"/>
    <property type="match status" value="1"/>
</dbReference>
<reference evidence="5 6" key="1">
    <citation type="submission" date="2015-07" db="EMBL/GenBank/DDBJ databases">
        <title>Draft genome of Enhydrobacter aerosaccus.</title>
        <authorList>
            <person name="Wang X."/>
        </authorList>
    </citation>
    <scope>NUCLEOTIDE SEQUENCE [LARGE SCALE GENOMIC DNA]</scope>
    <source>
        <strain evidence="5 6">CGMCC9176</strain>
    </source>
</reference>
<dbReference type="Pfam" id="PF07963">
    <property type="entry name" value="N_methyl"/>
    <property type="match status" value="1"/>
</dbReference>
<evidence type="ECO:0000313" key="5">
    <source>
        <dbReference type="EMBL" id="KND18862.1"/>
    </source>
</evidence>
<comment type="caution">
    <text evidence="5">The sequence shown here is derived from an EMBL/GenBank/DDBJ whole genome shotgun (WGS) entry which is preliminary data.</text>
</comment>
<name>A0ABR5IJB8_9HYPH</name>
<evidence type="ECO:0000256" key="1">
    <source>
        <dbReference type="ARBA" id="ARBA00005233"/>
    </source>
</evidence>
<dbReference type="PANTHER" id="PTHR30093:SF34">
    <property type="entry name" value="PREPILIN PEPTIDASE-DEPENDENT PROTEIN D"/>
    <property type="match status" value="1"/>
</dbReference>
<evidence type="ECO:0000256" key="3">
    <source>
        <dbReference type="RuleBase" id="RU000389"/>
    </source>
</evidence>
<keyword evidence="4" id="KW-1133">Transmembrane helix</keyword>
<keyword evidence="4" id="KW-0472">Membrane</keyword>
<comment type="similarity">
    <text evidence="1 3">Belongs to the N-Me-Phe pilin family.</text>
</comment>
<keyword evidence="4" id="KW-0812">Transmembrane</keyword>
<dbReference type="PROSITE" id="PS00409">
    <property type="entry name" value="PROKAR_NTER_METHYL"/>
    <property type="match status" value="1"/>
</dbReference>
<evidence type="ECO:0000256" key="4">
    <source>
        <dbReference type="SAM" id="Phobius"/>
    </source>
</evidence>
<dbReference type="SUPFAM" id="SSF54523">
    <property type="entry name" value="Pili subunits"/>
    <property type="match status" value="1"/>
</dbReference>